<evidence type="ECO:0000313" key="4">
    <source>
        <dbReference type="Proteomes" id="UP001142055"/>
    </source>
</evidence>
<accession>A0A9Q0RQR7</accession>
<proteinExistence type="predicted"/>
<gene>
    <name evidence="3" type="ORF">RDWZM_001571</name>
</gene>
<evidence type="ECO:0000313" key="3">
    <source>
        <dbReference type="EMBL" id="KAJ6223026.1"/>
    </source>
</evidence>
<feature type="domain" description="Chitin-binding type-2" evidence="2">
    <location>
        <begin position="98"/>
        <end position="164"/>
    </location>
</feature>
<comment type="caution">
    <text evidence="3">The sequence shown here is derived from an EMBL/GenBank/DDBJ whole genome shotgun (WGS) entry which is preliminary data.</text>
</comment>
<dbReference type="GO" id="GO:0008061">
    <property type="term" value="F:chitin binding"/>
    <property type="evidence" value="ECO:0007669"/>
    <property type="project" value="InterPro"/>
</dbReference>
<dbReference type="OrthoDB" id="6020543at2759"/>
<feature type="signal peptide" evidence="1">
    <location>
        <begin position="1"/>
        <end position="24"/>
    </location>
</feature>
<dbReference type="InterPro" id="IPR002557">
    <property type="entry name" value="Chitin-bd_dom"/>
</dbReference>
<dbReference type="SMART" id="SM00494">
    <property type="entry name" value="ChtBD2"/>
    <property type="match status" value="2"/>
</dbReference>
<dbReference type="PROSITE" id="PS50940">
    <property type="entry name" value="CHIT_BIND_II"/>
    <property type="match status" value="1"/>
</dbReference>
<feature type="chain" id="PRO_5040316857" description="Chitin-binding type-2 domain-containing protein" evidence="1">
    <location>
        <begin position="25"/>
        <end position="213"/>
    </location>
</feature>
<dbReference type="SUPFAM" id="SSF57625">
    <property type="entry name" value="Invertebrate chitin-binding proteins"/>
    <property type="match status" value="1"/>
</dbReference>
<dbReference type="Pfam" id="PF01607">
    <property type="entry name" value="CBM_14"/>
    <property type="match status" value="1"/>
</dbReference>
<dbReference type="Proteomes" id="UP001142055">
    <property type="component" value="Chromosome 1"/>
</dbReference>
<organism evidence="3 4">
    <name type="scientific">Blomia tropicalis</name>
    <name type="common">Mite</name>
    <dbReference type="NCBI Taxonomy" id="40697"/>
    <lineage>
        <taxon>Eukaryota</taxon>
        <taxon>Metazoa</taxon>
        <taxon>Ecdysozoa</taxon>
        <taxon>Arthropoda</taxon>
        <taxon>Chelicerata</taxon>
        <taxon>Arachnida</taxon>
        <taxon>Acari</taxon>
        <taxon>Acariformes</taxon>
        <taxon>Sarcoptiformes</taxon>
        <taxon>Astigmata</taxon>
        <taxon>Glycyphagoidea</taxon>
        <taxon>Echimyopodidae</taxon>
        <taxon>Blomia</taxon>
    </lineage>
</organism>
<evidence type="ECO:0000259" key="2">
    <source>
        <dbReference type="PROSITE" id="PS50940"/>
    </source>
</evidence>
<protein>
    <recommendedName>
        <fullName evidence="2">Chitin-binding type-2 domain-containing protein</fullName>
    </recommendedName>
</protein>
<sequence>MDSFLLSKLLLPIVLFSIISIGQELSSTSEQHILDELCKNGGTFINPFDPTGQTYVRCNLASIQFKCDQNFVYDEQKKMCVLDSEHNFDTNKIDWTKVLKCSDYDDTFHRNPYNCSLFYRCYQQGEFNRIDVHTCVQDMIFDEFLWTCISIIEYRALYQSDCIPKRLPDWIFDHRYRKDESTEDYQAETTTFDTQDDDWLPIPNDWLIQDLNI</sequence>
<dbReference type="InterPro" id="IPR036508">
    <property type="entry name" value="Chitin-bd_dom_sf"/>
</dbReference>
<dbReference type="AlphaFoldDB" id="A0A9Q0RQR7"/>
<reference evidence="3" key="1">
    <citation type="submission" date="2022-12" db="EMBL/GenBank/DDBJ databases">
        <title>Genome assemblies of Blomia tropicalis.</title>
        <authorList>
            <person name="Cui Y."/>
        </authorList>
    </citation>
    <scope>NUCLEOTIDE SEQUENCE</scope>
    <source>
        <tissue evidence="3">Adult mites</tissue>
    </source>
</reference>
<dbReference type="EMBL" id="JAPWDV010000001">
    <property type="protein sequence ID" value="KAJ6223026.1"/>
    <property type="molecule type" value="Genomic_DNA"/>
</dbReference>
<keyword evidence="1" id="KW-0732">Signal</keyword>
<evidence type="ECO:0000256" key="1">
    <source>
        <dbReference type="SAM" id="SignalP"/>
    </source>
</evidence>
<dbReference type="GO" id="GO:0005576">
    <property type="term" value="C:extracellular region"/>
    <property type="evidence" value="ECO:0007669"/>
    <property type="project" value="InterPro"/>
</dbReference>
<keyword evidence="4" id="KW-1185">Reference proteome</keyword>
<name>A0A9Q0RQR7_BLOTA</name>